<dbReference type="AlphaFoldDB" id="A0A823A833"/>
<name>A0A823A833_NELNU</name>
<dbReference type="EMBL" id="DUZY01000365">
    <property type="protein sequence ID" value="DAD49718.1"/>
    <property type="molecule type" value="Genomic_DNA"/>
</dbReference>
<keyword evidence="3" id="KW-1185">Reference proteome</keyword>
<evidence type="ECO:0000313" key="2">
    <source>
        <dbReference type="EMBL" id="DAD49718.1"/>
    </source>
</evidence>
<evidence type="ECO:0000313" key="1">
    <source>
        <dbReference type="EMBL" id="DAD49241.1"/>
    </source>
</evidence>
<dbReference type="EMBL" id="DUZY01000009">
    <property type="protein sequence ID" value="DAD49241.1"/>
    <property type="molecule type" value="Genomic_DNA"/>
</dbReference>
<organism evidence="2 3">
    <name type="scientific">Nelumbo nucifera</name>
    <name type="common">Sacred lotus</name>
    <dbReference type="NCBI Taxonomy" id="4432"/>
    <lineage>
        <taxon>Eukaryota</taxon>
        <taxon>Viridiplantae</taxon>
        <taxon>Streptophyta</taxon>
        <taxon>Embryophyta</taxon>
        <taxon>Tracheophyta</taxon>
        <taxon>Spermatophyta</taxon>
        <taxon>Magnoliopsida</taxon>
        <taxon>Proteales</taxon>
        <taxon>Nelumbonaceae</taxon>
        <taxon>Nelumbo</taxon>
    </lineage>
</organism>
<sequence>MFESDWISSKCSSIPMNGTITISSKLKNQGIFSTDYDNSRSFDWIMIQKGKRIE</sequence>
<gene>
    <name evidence="2" type="ORF">HUJ06_000081</name>
    <name evidence="1" type="ORF">HUJ06_031928</name>
</gene>
<dbReference type="Proteomes" id="UP000607653">
    <property type="component" value="Unassembled WGS sequence"/>
</dbReference>
<evidence type="ECO:0000313" key="3">
    <source>
        <dbReference type="Proteomes" id="UP000607653"/>
    </source>
</evidence>
<proteinExistence type="predicted"/>
<protein>
    <submittedName>
        <fullName evidence="2">Uncharacterized protein</fullName>
    </submittedName>
</protein>
<accession>A0A823A833</accession>
<comment type="caution">
    <text evidence="2">The sequence shown here is derived from an EMBL/GenBank/DDBJ whole genome shotgun (WGS) entry which is preliminary data.</text>
</comment>
<reference evidence="2 3" key="1">
    <citation type="journal article" date="2020" name="Mol. Biol. Evol.">
        <title>Distinct Expression and Methylation Patterns for Genes with Different Fates following a Single Whole-Genome Duplication in Flowering Plants.</title>
        <authorList>
            <person name="Shi T."/>
            <person name="Rahmani R.S."/>
            <person name="Gugger P.F."/>
            <person name="Wang M."/>
            <person name="Li H."/>
            <person name="Zhang Y."/>
            <person name="Li Z."/>
            <person name="Wang Q."/>
            <person name="Van de Peer Y."/>
            <person name="Marchal K."/>
            <person name="Chen J."/>
        </authorList>
    </citation>
    <scope>NUCLEOTIDE SEQUENCE [LARGE SCALE GENOMIC DNA]</scope>
    <source>
        <tissue evidence="2">Leaf</tissue>
    </source>
</reference>